<evidence type="ECO:0000313" key="4">
    <source>
        <dbReference type="EMBL" id="CAE8701646.1"/>
    </source>
</evidence>
<gene>
    <name evidence="3" type="ORF">PGLA1383_LOCUS8415</name>
    <name evidence="4" type="ORF">PGLA2088_LOCUS32089</name>
</gene>
<dbReference type="Proteomes" id="UP000626109">
    <property type="component" value="Unassembled WGS sequence"/>
</dbReference>
<reference evidence="4" key="1">
    <citation type="submission" date="2021-02" db="EMBL/GenBank/DDBJ databases">
        <authorList>
            <person name="Dougan E. K."/>
            <person name="Rhodes N."/>
            <person name="Thang M."/>
            <person name="Chan C."/>
        </authorList>
    </citation>
    <scope>NUCLEOTIDE SEQUENCE</scope>
</reference>
<proteinExistence type="predicted"/>
<keyword evidence="6" id="KW-1185">Reference proteome</keyword>
<feature type="compositionally biased region" description="Low complexity" evidence="2">
    <location>
        <begin position="496"/>
        <end position="505"/>
    </location>
</feature>
<evidence type="ECO:0000313" key="3">
    <source>
        <dbReference type="EMBL" id="CAE8589668.1"/>
    </source>
</evidence>
<organism evidence="4 5">
    <name type="scientific">Polarella glacialis</name>
    <name type="common">Dinoflagellate</name>
    <dbReference type="NCBI Taxonomy" id="89957"/>
    <lineage>
        <taxon>Eukaryota</taxon>
        <taxon>Sar</taxon>
        <taxon>Alveolata</taxon>
        <taxon>Dinophyceae</taxon>
        <taxon>Suessiales</taxon>
        <taxon>Suessiaceae</taxon>
        <taxon>Polarella</taxon>
    </lineage>
</organism>
<dbReference type="OrthoDB" id="486419at2759"/>
<feature type="region of interest" description="Disordered" evidence="2">
    <location>
        <begin position="477"/>
        <end position="518"/>
    </location>
</feature>
<evidence type="ECO:0000256" key="1">
    <source>
        <dbReference type="SAM" id="Coils"/>
    </source>
</evidence>
<feature type="compositionally biased region" description="Polar residues" evidence="2">
    <location>
        <begin position="11"/>
        <end position="20"/>
    </location>
</feature>
<dbReference type="EMBL" id="CAJNNW010029832">
    <property type="protein sequence ID" value="CAE8701646.1"/>
    <property type="molecule type" value="Genomic_DNA"/>
</dbReference>
<feature type="region of interest" description="Disordered" evidence="2">
    <location>
        <begin position="7"/>
        <end position="28"/>
    </location>
</feature>
<feature type="coiled-coil region" evidence="1">
    <location>
        <begin position="287"/>
        <end position="314"/>
    </location>
</feature>
<protein>
    <submittedName>
        <fullName evidence="4">Uncharacterized protein</fullName>
    </submittedName>
</protein>
<dbReference type="EMBL" id="CAJNNV010003811">
    <property type="protein sequence ID" value="CAE8589668.1"/>
    <property type="molecule type" value="Genomic_DNA"/>
</dbReference>
<accession>A0A813KJD3</accession>
<dbReference type="OMA" id="MERCADT"/>
<evidence type="ECO:0000313" key="5">
    <source>
        <dbReference type="Proteomes" id="UP000626109"/>
    </source>
</evidence>
<evidence type="ECO:0000313" key="6">
    <source>
        <dbReference type="Proteomes" id="UP000654075"/>
    </source>
</evidence>
<evidence type="ECO:0000256" key="2">
    <source>
        <dbReference type="SAM" id="MobiDB-lite"/>
    </source>
</evidence>
<dbReference type="Proteomes" id="UP000654075">
    <property type="component" value="Unassembled WGS sequence"/>
</dbReference>
<dbReference type="AlphaFoldDB" id="A0A813KJD3"/>
<sequence>MAHVLALDNLDNMSCHSPSKGSEGRGAADEDMMQDFVRIHMMSMLQPFADRLGELQERILHLAEQQNQAHRASEDQQLRVSQHDEALKALSAESRSGAELLEKVQAEVAAVKKERNRLDGNHEMTKASLGKTKENLATLTSSLEVLQQSFEASVGRIGGLEADLRGSEKCQTEHVDQRLDRQGKVIKELSEKMPEIQKTCQQARALSEKSNTAVNKLTSMYESLKQEDVESFSCLRECTADLKERLLDVSKEIQKHSERISSSDRDVQHLKTWTDQLVDVQHLQACHEDAAAALKAQARRMDAAEEQIQAIKLAPVSQSQFERAQFDRLEQKVNSNIESVEKWKSGQQAQRDLISISGQRLQDLELAQSTLSEKAADAQRALGTLTSWRQDASEKLQSQHCSLDAAHSGLSQVQDSLKGMGCSLSECRREQGADKEVLAKMGSRLEMCHKYFSGLGKGLADAHRQVVSGEGGMLPPKLGDASMLPTLLPMPKVPRTPRTPGTPRGSMPSPRRAQLAGS</sequence>
<comment type="caution">
    <text evidence="4">The sequence shown here is derived from an EMBL/GenBank/DDBJ whole genome shotgun (WGS) entry which is preliminary data.</text>
</comment>
<name>A0A813KJD3_POLGL</name>
<keyword evidence="1" id="KW-0175">Coiled coil</keyword>